<protein>
    <submittedName>
        <fullName evidence="1">Uncharacterized protein</fullName>
    </submittedName>
</protein>
<organism evidence="1 2">
    <name type="scientific">Mucuna pruriens</name>
    <name type="common">Velvet bean</name>
    <name type="synonym">Dolichos pruriens</name>
    <dbReference type="NCBI Taxonomy" id="157652"/>
    <lineage>
        <taxon>Eukaryota</taxon>
        <taxon>Viridiplantae</taxon>
        <taxon>Streptophyta</taxon>
        <taxon>Embryophyta</taxon>
        <taxon>Tracheophyta</taxon>
        <taxon>Spermatophyta</taxon>
        <taxon>Magnoliopsida</taxon>
        <taxon>eudicotyledons</taxon>
        <taxon>Gunneridae</taxon>
        <taxon>Pentapetalae</taxon>
        <taxon>rosids</taxon>
        <taxon>fabids</taxon>
        <taxon>Fabales</taxon>
        <taxon>Fabaceae</taxon>
        <taxon>Papilionoideae</taxon>
        <taxon>50 kb inversion clade</taxon>
        <taxon>NPAAA clade</taxon>
        <taxon>indigoferoid/millettioid clade</taxon>
        <taxon>Phaseoleae</taxon>
        <taxon>Mucuna</taxon>
    </lineage>
</organism>
<dbReference type="AlphaFoldDB" id="A0A371HRB6"/>
<dbReference type="Proteomes" id="UP000257109">
    <property type="component" value="Unassembled WGS sequence"/>
</dbReference>
<proteinExistence type="predicted"/>
<dbReference type="OrthoDB" id="1348817at2759"/>
<sequence length="153" mass="18159">MNIEYMLQCYEFLCNNESKKCLLFKIPFHMNCKWLGHQRTNKLEMANKKSNDDFCSKGYGGSKDNDFQFFDSGGFEFQNILKVQRLDNFVLLDNAYFPNLVKVFYSNLSISNDGELCFEVNNIKIRVRPRDWLIIPNLKYHSFKFDMLKISQC</sequence>
<gene>
    <name evidence="1" type="ORF">CR513_10850</name>
</gene>
<evidence type="ECO:0000313" key="2">
    <source>
        <dbReference type="Proteomes" id="UP000257109"/>
    </source>
</evidence>
<feature type="non-terminal residue" evidence="1">
    <location>
        <position position="1"/>
    </location>
</feature>
<comment type="caution">
    <text evidence="1">The sequence shown here is derived from an EMBL/GenBank/DDBJ whole genome shotgun (WGS) entry which is preliminary data.</text>
</comment>
<keyword evidence="2" id="KW-1185">Reference proteome</keyword>
<reference evidence="1" key="1">
    <citation type="submission" date="2018-05" db="EMBL/GenBank/DDBJ databases">
        <title>Draft genome of Mucuna pruriens seed.</title>
        <authorList>
            <person name="Nnadi N.E."/>
            <person name="Vos R."/>
            <person name="Hasami M.H."/>
            <person name="Devisetty U.K."/>
            <person name="Aguiy J.C."/>
        </authorList>
    </citation>
    <scope>NUCLEOTIDE SEQUENCE [LARGE SCALE GENOMIC DNA]</scope>
    <source>
        <strain evidence="1">JCA_2017</strain>
    </source>
</reference>
<evidence type="ECO:0000313" key="1">
    <source>
        <dbReference type="EMBL" id="RDY05329.1"/>
    </source>
</evidence>
<name>A0A371HRB6_MUCPR</name>
<dbReference type="EMBL" id="QJKJ01001903">
    <property type="protein sequence ID" value="RDY05329.1"/>
    <property type="molecule type" value="Genomic_DNA"/>
</dbReference>
<accession>A0A371HRB6</accession>